<evidence type="ECO:0000313" key="11">
    <source>
        <dbReference type="Proteomes" id="UP000261600"/>
    </source>
</evidence>
<protein>
    <recommendedName>
        <fullName evidence="9">G-protein coupled receptors family 1 profile domain-containing protein</fullName>
    </recommendedName>
</protein>
<keyword evidence="6 8" id="KW-0472">Membrane</keyword>
<dbReference type="Proteomes" id="UP000261600">
    <property type="component" value="Unplaced"/>
</dbReference>
<dbReference type="InterPro" id="IPR050402">
    <property type="entry name" value="OR51/52/56-like"/>
</dbReference>
<name>A0A3Q3JVL2_MONAL</name>
<feature type="domain" description="G-protein coupled receptors family 1 profile" evidence="9">
    <location>
        <begin position="48"/>
        <end position="153"/>
    </location>
</feature>
<dbReference type="PANTHER" id="PTHR26450:SF87">
    <property type="entry name" value="OLFACTORY RECEPTOR 51F2"/>
    <property type="match status" value="1"/>
</dbReference>
<evidence type="ECO:0000256" key="1">
    <source>
        <dbReference type="ARBA" id="ARBA00004141"/>
    </source>
</evidence>
<feature type="transmembrane region" description="Helical" evidence="8">
    <location>
        <begin position="33"/>
        <end position="58"/>
    </location>
</feature>
<evidence type="ECO:0000256" key="6">
    <source>
        <dbReference type="ARBA" id="ARBA00023136"/>
    </source>
</evidence>
<dbReference type="PROSITE" id="PS50262">
    <property type="entry name" value="G_PROTEIN_RECEP_F1_2"/>
    <property type="match status" value="1"/>
</dbReference>
<evidence type="ECO:0000313" key="10">
    <source>
        <dbReference type="Ensembl" id="ENSMALP00000024169.1"/>
    </source>
</evidence>
<dbReference type="Pfam" id="PF13853">
    <property type="entry name" value="7tm_4"/>
    <property type="match status" value="1"/>
</dbReference>
<evidence type="ECO:0000256" key="3">
    <source>
        <dbReference type="ARBA" id="ARBA00022692"/>
    </source>
</evidence>
<sequence length="199" mass="23214">MELFNPALEKNTTFVHPAYFIISGFTGIPDIKYYYVFLFFVYIVSVLGNTTVMTVICLDHNLRTPKYIAVFNMAFVDLIGSSALVPKVLDIFFLDHFYIPYNDCLTFMFFCYTCLSMQSFNLVSLSYDRMIAIIFPLHYQVKVTHRFMFSLIIHVVARCGVDWFRRVPSSRRIQRLLTTVLLQTVHTPKSKVPLFILLN</sequence>
<dbReference type="GO" id="GO:0004984">
    <property type="term" value="F:olfactory receptor activity"/>
    <property type="evidence" value="ECO:0007669"/>
    <property type="project" value="InterPro"/>
</dbReference>
<keyword evidence="2" id="KW-0716">Sensory transduction</keyword>
<dbReference type="InterPro" id="IPR000725">
    <property type="entry name" value="Olfact_rcpt"/>
</dbReference>
<dbReference type="PANTHER" id="PTHR26450">
    <property type="entry name" value="OLFACTORY RECEPTOR 56B1-RELATED"/>
    <property type="match status" value="1"/>
</dbReference>
<dbReference type="SUPFAM" id="SSF81321">
    <property type="entry name" value="Family A G protein-coupled receptor-like"/>
    <property type="match status" value="1"/>
</dbReference>
<reference evidence="10" key="2">
    <citation type="submission" date="2025-09" db="UniProtKB">
        <authorList>
            <consortium name="Ensembl"/>
        </authorList>
    </citation>
    <scope>IDENTIFICATION</scope>
</reference>
<dbReference type="Gene3D" id="1.20.1070.10">
    <property type="entry name" value="Rhodopsin 7-helix transmembrane proteins"/>
    <property type="match status" value="1"/>
</dbReference>
<evidence type="ECO:0000256" key="5">
    <source>
        <dbReference type="ARBA" id="ARBA00022989"/>
    </source>
</evidence>
<keyword evidence="11" id="KW-1185">Reference proteome</keyword>
<dbReference type="InterPro" id="IPR000276">
    <property type="entry name" value="GPCR_Rhodpsn"/>
</dbReference>
<accession>A0A3Q3JVL2</accession>
<dbReference type="GO" id="GO:0004930">
    <property type="term" value="F:G protein-coupled receptor activity"/>
    <property type="evidence" value="ECO:0007669"/>
    <property type="project" value="InterPro"/>
</dbReference>
<dbReference type="Ensembl" id="ENSMALT00000024624.1">
    <property type="protein sequence ID" value="ENSMALP00000024169.1"/>
    <property type="gene ID" value="ENSMALG00000016850.1"/>
</dbReference>
<evidence type="ECO:0000256" key="2">
    <source>
        <dbReference type="ARBA" id="ARBA00022606"/>
    </source>
</evidence>
<dbReference type="InterPro" id="IPR017452">
    <property type="entry name" value="GPCR_Rhodpsn_7TM"/>
</dbReference>
<dbReference type="PRINTS" id="PR00237">
    <property type="entry name" value="GPCRRHODOPSN"/>
</dbReference>
<comment type="subcellular location">
    <subcellularLocation>
        <location evidence="1">Membrane</location>
        <topology evidence="1">Multi-pass membrane protein</topology>
    </subcellularLocation>
</comment>
<keyword evidence="7" id="KW-0807">Transducer</keyword>
<reference evidence="10" key="1">
    <citation type="submission" date="2025-08" db="UniProtKB">
        <authorList>
            <consortium name="Ensembl"/>
        </authorList>
    </citation>
    <scope>IDENTIFICATION</scope>
</reference>
<evidence type="ECO:0000256" key="7">
    <source>
        <dbReference type="ARBA" id="ARBA00023224"/>
    </source>
</evidence>
<proteinExistence type="predicted"/>
<evidence type="ECO:0000259" key="9">
    <source>
        <dbReference type="PROSITE" id="PS50262"/>
    </source>
</evidence>
<dbReference type="AlphaFoldDB" id="A0A3Q3JVL2"/>
<feature type="transmembrane region" description="Helical" evidence="8">
    <location>
        <begin position="67"/>
        <end position="85"/>
    </location>
</feature>
<keyword evidence="3 8" id="KW-0812">Transmembrane</keyword>
<organism evidence="10 11">
    <name type="scientific">Monopterus albus</name>
    <name type="common">Swamp eel</name>
    <dbReference type="NCBI Taxonomy" id="43700"/>
    <lineage>
        <taxon>Eukaryota</taxon>
        <taxon>Metazoa</taxon>
        <taxon>Chordata</taxon>
        <taxon>Craniata</taxon>
        <taxon>Vertebrata</taxon>
        <taxon>Euteleostomi</taxon>
        <taxon>Actinopterygii</taxon>
        <taxon>Neopterygii</taxon>
        <taxon>Teleostei</taxon>
        <taxon>Neoteleostei</taxon>
        <taxon>Acanthomorphata</taxon>
        <taxon>Anabantaria</taxon>
        <taxon>Synbranchiformes</taxon>
        <taxon>Synbranchidae</taxon>
        <taxon>Monopterus</taxon>
    </lineage>
</organism>
<evidence type="ECO:0000256" key="8">
    <source>
        <dbReference type="SAM" id="Phobius"/>
    </source>
</evidence>
<keyword evidence="4" id="KW-0552">Olfaction</keyword>
<keyword evidence="5 8" id="KW-1133">Transmembrane helix</keyword>
<evidence type="ECO:0000256" key="4">
    <source>
        <dbReference type="ARBA" id="ARBA00022725"/>
    </source>
</evidence>
<dbReference type="GO" id="GO:0005886">
    <property type="term" value="C:plasma membrane"/>
    <property type="evidence" value="ECO:0007669"/>
    <property type="project" value="TreeGrafter"/>
</dbReference>